<proteinExistence type="predicted"/>
<evidence type="ECO:0008006" key="4">
    <source>
        <dbReference type="Google" id="ProtNLM"/>
    </source>
</evidence>
<evidence type="ECO:0000313" key="3">
    <source>
        <dbReference type="Proteomes" id="UP001221142"/>
    </source>
</evidence>
<evidence type="ECO:0000313" key="2">
    <source>
        <dbReference type="EMBL" id="KAJ7646722.1"/>
    </source>
</evidence>
<name>A0AAD7CEE7_9AGAR</name>
<keyword evidence="3" id="KW-1185">Reference proteome</keyword>
<comment type="caution">
    <text evidence="2">The sequence shown here is derived from an EMBL/GenBank/DDBJ whole genome shotgun (WGS) entry which is preliminary data.</text>
</comment>
<evidence type="ECO:0000256" key="1">
    <source>
        <dbReference type="SAM" id="SignalP"/>
    </source>
</evidence>
<organism evidence="2 3">
    <name type="scientific">Roridomyces roridus</name>
    <dbReference type="NCBI Taxonomy" id="1738132"/>
    <lineage>
        <taxon>Eukaryota</taxon>
        <taxon>Fungi</taxon>
        <taxon>Dikarya</taxon>
        <taxon>Basidiomycota</taxon>
        <taxon>Agaricomycotina</taxon>
        <taxon>Agaricomycetes</taxon>
        <taxon>Agaricomycetidae</taxon>
        <taxon>Agaricales</taxon>
        <taxon>Marasmiineae</taxon>
        <taxon>Mycenaceae</taxon>
        <taxon>Roridomyces</taxon>
    </lineage>
</organism>
<feature type="chain" id="PRO_5042237180" description="Secreted protein" evidence="1">
    <location>
        <begin position="22"/>
        <end position="147"/>
    </location>
</feature>
<reference evidence="2" key="1">
    <citation type="submission" date="2023-03" db="EMBL/GenBank/DDBJ databases">
        <title>Massive genome expansion in bonnet fungi (Mycena s.s.) driven by repeated elements and novel gene families across ecological guilds.</title>
        <authorList>
            <consortium name="Lawrence Berkeley National Laboratory"/>
            <person name="Harder C.B."/>
            <person name="Miyauchi S."/>
            <person name="Viragh M."/>
            <person name="Kuo A."/>
            <person name="Thoen E."/>
            <person name="Andreopoulos B."/>
            <person name="Lu D."/>
            <person name="Skrede I."/>
            <person name="Drula E."/>
            <person name="Henrissat B."/>
            <person name="Morin E."/>
            <person name="Kohler A."/>
            <person name="Barry K."/>
            <person name="LaButti K."/>
            <person name="Morin E."/>
            <person name="Salamov A."/>
            <person name="Lipzen A."/>
            <person name="Mereny Z."/>
            <person name="Hegedus B."/>
            <person name="Baldrian P."/>
            <person name="Stursova M."/>
            <person name="Weitz H."/>
            <person name="Taylor A."/>
            <person name="Grigoriev I.V."/>
            <person name="Nagy L.G."/>
            <person name="Martin F."/>
            <person name="Kauserud H."/>
        </authorList>
    </citation>
    <scope>NUCLEOTIDE SEQUENCE</scope>
    <source>
        <strain evidence="2">9284</strain>
    </source>
</reference>
<dbReference type="AlphaFoldDB" id="A0AAD7CEE7"/>
<gene>
    <name evidence="2" type="ORF">FB45DRAFT_180487</name>
</gene>
<protein>
    <recommendedName>
        <fullName evidence="4">Secreted protein</fullName>
    </recommendedName>
</protein>
<accession>A0AAD7CEE7</accession>
<dbReference type="EMBL" id="JARKIF010000002">
    <property type="protein sequence ID" value="KAJ7646722.1"/>
    <property type="molecule type" value="Genomic_DNA"/>
</dbReference>
<feature type="signal peptide" evidence="1">
    <location>
        <begin position="1"/>
        <end position="21"/>
    </location>
</feature>
<sequence length="147" mass="15758">MQLVFLPFAFAWSLTRRGALSARVICTFTQGIPLDRIRDQPASSRRLGQLGVMLSTLEGQEASTSTPAPGKARGVCADAFIQGRTVLVPDVEAYARVPGTLCAMATPRARWCARSSAISCAWCSGFGLKVSARMTRCASQSFQARLG</sequence>
<keyword evidence="1" id="KW-0732">Signal</keyword>
<dbReference type="Proteomes" id="UP001221142">
    <property type="component" value="Unassembled WGS sequence"/>
</dbReference>